<dbReference type="GO" id="GO:0016226">
    <property type="term" value="P:iron-sulfur cluster assembly"/>
    <property type="evidence" value="ECO:0000318"/>
    <property type="project" value="GO_Central"/>
</dbReference>
<evidence type="ECO:0000313" key="7">
    <source>
        <dbReference type="EMBL" id="EFJ06763.1"/>
    </source>
</evidence>
<reference evidence="7 8" key="1">
    <citation type="journal article" date="2011" name="Science">
        <title>The Selaginella genome identifies genetic changes associated with the evolution of vascular plants.</title>
        <authorList>
            <person name="Banks J.A."/>
            <person name="Nishiyama T."/>
            <person name="Hasebe M."/>
            <person name="Bowman J.L."/>
            <person name="Gribskov M."/>
            <person name="dePamphilis C."/>
            <person name="Albert V.A."/>
            <person name="Aono N."/>
            <person name="Aoyama T."/>
            <person name="Ambrose B.A."/>
            <person name="Ashton N.W."/>
            <person name="Axtell M.J."/>
            <person name="Barker E."/>
            <person name="Barker M.S."/>
            <person name="Bennetzen J.L."/>
            <person name="Bonawitz N.D."/>
            <person name="Chapple C."/>
            <person name="Cheng C."/>
            <person name="Correa L.G."/>
            <person name="Dacre M."/>
            <person name="DeBarry J."/>
            <person name="Dreyer I."/>
            <person name="Elias M."/>
            <person name="Engstrom E.M."/>
            <person name="Estelle M."/>
            <person name="Feng L."/>
            <person name="Finet C."/>
            <person name="Floyd S.K."/>
            <person name="Frommer W.B."/>
            <person name="Fujita T."/>
            <person name="Gramzow L."/>
            <person name="Gutensohn M."/>
            <person name="Harholt J."/>
            <person name="Hattori M."/>
            <person name="Heyl A."/>
            <person name="Hirai T."/>
            <person name="Hiwatashi Y."/>
            <person name="Ishikawa M."/>
            <person name="Iwata M."/>
            <person name="Karol K.G."/>
            <person name="Koehler B."/>
            <person name="Kolukisaoglu U."/>
            <person name="Kubo M."/>
            <person name="Kurata T."/>
            <person name="Lalonde S."/>
            <person name="Li K."/>
            <person name="Li Y."/>
            <person name="Litt A."/>
            <person name="Lyons E."/>
            <person name="Manning G."/>
            <person name="Maruyama T."/>
            <person name="Michael T.P."/>
            <person name="Mikami K."/>
            <person name="Miyazaki S."/>
            <person name="Morinaga S."/>
            <person name="Murata T."/>
            <person name="Mueller-Roeber B."/>
            <person name="Nelson D.R."/>
            <person name="Obara M."/>
            <person name="Oguri Y."/>
            <person name="Olmstead R.G."/>
            <person name="Onodera N."/>
            <person name="Petersen B.L."/>
            <person name="Pils B."/>
            <person name="Prigge M."/>
            <person name="Rensing S.A."/>
            <person name="Riano-Pachon D.M."/>
            <person name="Roberts A.W."/>
            <person name="Sato Y."/>
            <person name="Scheller H.V."/>
            <person name="Schulz B."/>
            <person name="Schulz C."/>
            <person name="Shakirov E.V."/>
            <person name="Shibagaki N."/>
            <person name="Shinohara N."/>
            <person name="Shippen D.E."/>
            <person name="Soerensen I."/>
            <person name="Sotooka R."/>
            <person name="Sugimoto N."/>
            <person name="Sugita M."/>
            <person name="Sumikawa N."/>
            <person name="Tanurdzic M."/>
            <person name="Theissen G."/>
            <person name="Ulvskov P."/>
            <person name="Wakazuki S."/>
            <person name="Weng J.K."/>
            <person name="Willats W.W."/>
            <person name="Wipf D."/>
            <person name="Wolf P.G."/>
            <person name="Yang L."/>
            <person name="Zimmer A.D."/>
            <person name="Zhu Q."/>
            <person name="Mitros T."/>
            <person name="Hellsten U."/>
            <person name="Loque D."/>
            <person name="Otillar R."/>
            <person name="Salamov A."/>
            <person name="Schmutz J."/>
            <person name="Shapiro H."/>
            <person name="Lindquist E."/>
            <person name="Lucas S."/>
            <person name="Rokhsar D."/>
            <person name="Grigoriev I.V."/>
        </authorList>
    </citation>
    <scope>NUCLEOTIDE SEQUENCE [LARGE SCALE GENOMIC DNA]</scope>
</reference>
<comment type="subcellular location">
    <subcellularLocation>
        <location evidence="1">Mitochondrion</location>
    </subcellularLocation>
</comment>
<accession>D8T945</accession>
<name>D8T945_SELML</name>
<organism evidence="8">
    <name type="scientific">Selaginella moellendorffii</name>
    <name type="common">Spikemoss</name>
    <dbReference type="NCBI Taxonomy" id="88036"/>
    <lineage>
        <taxon>Eukaryota</taxon>
        <taxon>Viridiplantae</taxon>
        <taxon>Streptophyta</taxon>
        <taxon>Embryophyta</taxon>
        <taxon>Tracheophyta</taxon>
        <taxon>Lycopodiopsida</taxon>
        <taxon>Selaginellales</taxon>
        <taxon>Selaginellaceae</taxon>
        <taxon>Selaginella</taxon>
    </lineage>
</organism>
<dbReference type="Gene3D" id="2.60.300.12">
    <property type="entry name" value="HesB-like domain"/>
    <property type="match status" value="1"/>
</dbReference>
<evidence type="ECO:0000256" key="4">
    <source>
        <dbReference type="ARBA" id="ARBA00023004"/>
    </source>
</evidence>
<dbReference type="GO" id="GO:0120510">
    <property type="term" value="C:mitochondrial [4Fe-4S] assembly complex"/>
    <property type="evidence" value="ECO:0007669"/>
    <property type="project" value="UniProtKB-ARBA"/>
</dbReference>
<dbReference type="HOGENOM" id="CLU_069054_5_3_1"/>
<dbReference type="GO" id="GO:0051604">
    <property type="term" value="P:protein maturation"/>
    <property type="evidence" value="ECO:0000318"/>
    <property type="project" value="GO_Central"/>
</dbReference>
<dbReference type="Pfam" id="PF01521">
    <property type="entry name" value="Fe-S_biosyn"/>
    <property type="match status" value="1"/>
</dbReference>
<evidence type="ECO:0000256" key="3">
    <source>
        <dbReference type="ARBA" id="ARBA00022723"/>
    </source>
</evidence>
<dbReference type="InterPro" id="IPR035903">
    <property type="entry name" value="HesB-like_dom_sf"/>
</dbReference>
<evidence type="ECO:0000259" key="6">
    <source>
        <dbReference type="Pfam" id="PF01521"/>
    </source>
</evidence>
<sequence>VQRMLEIEREDGKKRLLRLTVDSGGCSGFQYNFSLDEKAQSDDRVFEKDGATLVVDGISFDFVKGSTVDFTEELMRSSFMVTSNPNASAGCGCGASFVRKP</sequence>
<dbReference type="eggNOG" id="KOG1119">
    <property type="taxonomic scope" value="Eukaryota"/>
</dbReference>
<gene>
    <name evidence="7" type="ORF">SELMODRAFT_134789</name>
</gene>
<dbReference type="GO" id="GO:0051539">
    <property type="term" value="F:4 iron, 4 sulfur cluster binding"/>
    <property type="evidence" value="ECO:0000318"/>
    <property type="project" value="GO_Central"/>
</dbReference>
<dbReference type="Gramene" id="EFJ06763">
    <property type="protein sequence ID" value="EFJ06763"/>
    <property type="gene ID" value="SELMODRAFT_134789"/>
</dbReference>
<feature type="domain" description="Core" evidence="6">
    <location>
        <begin position="9"/>
        <end position="94"/>
    </location>
</feature>
<dbReference type="GO" id="GO:0051537">
    <property type="term" value="F:2 iron, 2 sulfur cluster binding"/>
    <property type="evidence" value="ECO:0000318"/>
    <property type="project" value="GO_Central"/>
</dbReference>
<keyword evidence="8" id="KW-1185">Reference proteome</keyword>
<dbReference type="GO" id="GO:0005506">
    <property type="term" value="F:iron ion binding"/>
    <property type="evidence" value="ECO:0000318"/>
    <property type="project" value="GO_Central"/>
</dbReference>
<keyword evidence="3" id="KW-0479">Metal-binding</keyword>
<proteinExistence type="inferred from homology"/>
<dbReference type="PANTHER" id="PTHR43011">
    <property type="entry name" value="IRON-SULFUR CLUSTER ASSEMBLY 2 HOMOLOG, MITOCHONDRIAL"/>
    <property type="match status" value="1"/>
</dbReference>
<dbReference type="FunCoup" id="D8T945">
    <property type="interactions" value="2150"/>
</dbReference>
<keyword evidence="4" id="KW-0408">Iron</keyword>
<protein>
    <recommendedName>
        <fullName evidence="6">Core domain-containing protein</fullName>
    </recommendedName>
</protein>
<dbReference type="GO" id="GO:0005739">
    <property type="term" value="C:mitochondrion"/>
    <property type="evidence" value="ECO:0000318"/>
    <property type="project" value="GO_Central"/>
</dbReference>
<dbReference type="Proteomes" id="UP000001514">
    <property type="component" value="Unassembled WGS sequence"/>
</dbReference>
<evidence type="ECO:0000256" key="1">
    <source>
        <dbReference type="ARBA" id="ARBA00004173"/>
    </source>
</evidence>
<dbReference type="InParanoid" id="D8T945"/>
<dbReference type="FunFam" id="2.60.300.12:FF:000006">
    <property type="entry name" value="Iron-sulfur cluster assembly 2 mitochondrial"/>
    <property type="match status" value="1"/>
</dbReference>
<evidence type="ECO:0000256" key="5">
    <source>
        <dbReference type="ARBA" id="ARBA00023128"/>
    </source>
</evidence>
<dbReference type="KEGG" id="smo:SELMODRAFT_134789"/>
<dbReference type="SUPFAM" id="SSF89360">
    <property type="entry name" value="HesB-like domain"/>
    <property type="match status" value="1"/>
</dbReference>
<dbReference type="OMA" id="VENMMGG"/>
<dbReference type="OrthoDB" id="1938621at2759"/>
<dbReference type="EMBL" id="GL377694">
    <property type="protein sequence ID" value="EFJ06763.1"/>
    <property type="molecule type" value="Genomic_DNA"/>
</dbReference>
<dbReference type="STRING" id="88036.D8T945"/>
<evidence type="ECO:0000256" key="2">
    <source>
        <dbReference type="ARBA" id="ARBA00006718"/>
    </source>
</evidence>
<dbReference type="InterPro" id="IPR016092">
    <property type="entry name" value="ATAP"/>
</dbReference>
<dbReference type="AlphaFoldDB" id="D8T945"/>
<dbReference type="PANTHER" id="PTHR43011:SF1">
    <property type="entry name" value="IRON-SULFUR CLUSTER ASSEMBLY 2 HOMOLOG, MITOCHONDRIAL"/>
    <property type="match status" value="1"/>
</dbReference>
<keyword evidence="5" id="KW-0496">Mitochondrion</keyword>
<feature type="non-terminal residue" evidence="7">
    <location>
        <position position="1"/>
    </location>
</feature>
<dbReference type="InterPro" id="IPR000361">
    <property type="entry name" value="ATAP_core_dom"/>
</dbReference>
<dbReference type="NCBIfam" id="TIGR00049">
    <property type="entry name" value="iron-sulfur cluster assembly accessory protein"/>
    <property type="match status" value="1"/>
</dbReference>
<evidence type="ECO:0000313" key="8">
    <source>
        <dbReference type="Proteomes" id="UP000001514"/>
    </source>
</evidence>
<comment type="similarity">
    <text evidence="2">Belongs to the HesB/IscA family.</text>
</comment>